<dbReference type="CDD" id="cd00077">
    <property type="entry name" value="HDc"/>
    <property type="match status" value="1"/>
</dbReference>
<name>Q16LP6_AEDAE</name>
<comment type="function">
    <text evidence="6">ppGpp hydrolyzing enzyme involved in starvation response.</text>
</comment>
<dbReference type="Proteomes" id="UP000682892">
    <property type="component" value="Unassembled WGS sequence"/>
</dbReference>
<evidence type="ECO:0000256" key="9">
    <source>
        <dbReference type="ARBA" id="ARBA00041464"/>
    </source>
</evidence>
<evidence type="ECO:0000256" key="2">
    <source>
        <dbReference type="ARBA" id="ARBA00022723"/>
    </source>
</evidence>
<keyword evidence="2" id="KW-0479">Metal-binding</keyword>
<evidence type="ECO:0000256" key="6">
    <source>
        <dbReference type="ARBA" id="ARBA00037781"/>
    </source>
</evidence>
<accession>Q16LP6</accession>
<reference evidence="13" key="1">
    <citation type="submission" date="2005-10" db="EMBL/GenBank/DDBJ databases">
        <authorList>
            <person name="Loftus B.J."/>
            <person name="Nene V.M."/>
            <person name="Hannick L.I."/>
            <person name="Bidwell S."/>
            <person name="Haas B."/>
            <person name="Amedeo P."/>
            <person name="Orvis J."/>
            <person name="Wortman J.R."/>
            <person name="White O.R."/>
            <person name="Salzberg S."/>
            <person name="Shumway M."/>
            <person name="Koo H."/>
            <person name="Zhao Y."/>
            <person name="Holmes M."/>
            <person name="Miller J."/>
            <person name="Schatz M."/>
            <person name="Pop M."/>
            <person name="Pai G."/>
            <person name="Utterback T."/>
            <person name="Rogers Y.-H."/>
            <person name="Kravitz S."/>
            <person name="Fraser C.M."/>
        </authorList>
    </citation>
    <scope>NUCLEOTIDE SEQUENCE</scope>
    <source>
        <strain evidence="13">Liverpool</strain>
    </source>
</reference>
<dbReference type="PaxDb" id="7159-AAEL012581-PA"/>
<comment type="similarity">
    <text evidence="7">Belongs to the MESH1 family.</text>
</comment>
<keyword evidence="4" id="KW-0464">Manganese</keyword>
<dbReference type="InterPro" id="IPR006674">
    <property type="entry name" value="HD_domain"/>
</dbReference>
<dbReference type="GO" id="GO:0046872">
    <property type="term" value="F:metal ion binding"/>
    <property type="evidence" value="ECO:0007669"/>
    <property type="project" value="UniProtKB-KW"/>
</dbReference>
<dbReference type="Pfam" id="PF13328">
    <property type="entry name" value="HD_4"/>
    <property type="match status" value="1"/>
</dbReference>
<dbReference type="HOGENOM" id="CLU_084517_1_0_1"/>
<dbReference type="AlphaFoldDB" id="Q16LP6"/>
<dbReference type="PhylomeDB" id="Q16LP6"/>
<organism evidence="13 14">
    <name type="scientific">Aedes aegypti</name>
    <name type="common">Yellowfever mosquito</name>
    <name type="synonym">Culex aegypti</name>
    <dbReference type="NCBI Taxonomy" id="7159"/>
    <lineage>
        <taxon>Eukaryota</taxon>
        <taxon>Metazoa</taxon>
        <taxon>Ecdysozoa</taxon>
        <taxon>Arthropoda</taxon>
        <taxon>Hexapoda</taxon>
        <taxon>Insecta</taxon>
        <taxon>Pterygota</taxon>
        <taxon>Neoptera</taxon>
        <taxon>Endopterygota</taxon>
        <taxon>Diptera</taxon>
        <taxon>Nematocera</taxon>
        <taxon>Culicoidea</taxon>
        <taxon>Culicidae</taxon>
        <taxon>Culicinae</taxon>
        <taxon>Aedini</taxon>
        <taxon>Aedes</taxon>
        <taxon>Stegomyia</taxon>
    </lineage>
</organism>
<evidence type="ECO:0000256" key="4">
    <source>
        <dbReference type="ARBA" id="ARBA00023211"/>
    </source>
</evidence>
<sequence>MFSANWWETRSSGGRFGIHIGLNAPRIASRRRTKKRSQRRCTLKITFENTKKLPETMSSSNDVSSVLTTYTKCINFAAVKHRNQRRLDSDKTPYINHPIGVAQILTAEGDITDFEVIQAAILHDTVEDTDTTFEELEREFGYAVRRLVEEVTDDKTLPKAERKRLQIEHAAGTSPQAKLVKLADKIYNLRDLQRCRPEGWTEERCRDYFTWAKRVCEGLRGTNQALEGILDEIFKQEGVE</sequence>
<reference evidence="13" key="2">
    <citation type="journal article" date="2007" name="Science">
        <title>Genome sequence of Aedes aegypti, a major arbovirus vector.</title>
        <authorList>
            <person name="Nene V."/>
            <person name="Wortman J.R."/>
            <person name="Lawson D."/>
            <person name="Haas B."/>
            <person name="Kodira C."/>
            <person name="Tu Z.J."/>
            <person name="Loftus B."/>
            <person name="Xi Z."/>
            <person name="Megy K."/>
            <person name="Grabherr M."/>
            <person name="Ren Q."/>
            <person name="Zdobnov E.M."/>
            <person name="Lobo N.F."/>
            <person name="Campbell K.S."/>
            <person name="Brown S.E."/>
            <person name="Bonaldo M.F."/>
            <person name="Zhu J."/>
            <person name="Sinkins S.P."/>
            <person name="Hogenkamp D.G."/>
            <person name="Amedeo P."/>
            <person name="Arensburger P."/>
            <person name="Atkinson P.W."/>
            <person name="Bidwell S."/>
            <person name="Biedler J."/>
            <person name="Birney E."/>
            <person name="Bruggner R.V."/>
            <person name="Costas J."/>
            <person name="Coy M.R."/>
            <person name="Crabtree J."/>
            <person name="Crawford M."/>
            <person name="Debruyn B."/>
            <person name="Decaprio D."/>
            <person name="Eiglmeier K."/>
            <person name="Eisenstadt E."/>
            <person name="El-Dorry H."/>
            <person name="Gelbart W.M."/>
            <person name="Gomes S.L."/>
            <person name="Hammond M."/>
            <person name="Hannick L.I."/>
            <person name="Hogan J.R."/>
            <person name="Holmes M.H."/>
            <person name="Jaffe D."/>
            <person name="Johnston J.S."/>
            <person name="Kennedy R.C."/>
            <person name="Koo H."/>
            <person name="Kravitz S."/>
            <person name="Kriventseva E.V."/>
            <person name="Kulp D."/>
            <person name="Labutti K."/>
            <person name="Lee E."/>
            <person name="Li S."/>
            <person name="Lovin D.D."/>
            <person name="Mao C."/>
            <person name="Mauceli E."/>
            <person name="Menck C.F."/>
            <person name="Miller J.R."/>
            <person name="Montgomery P."/>
            <person name="Mori A."/>
            <person name="Nascimento A.L."/>
            <person name="Naveira H.F."/>
            <person name="Nusbaum C."/>
            <person name="O'leary S."/>
            <person name="Orvis J."/>
            <person name="Pertea M."/>
            <person name="Quesneville H."/>
            <person name="Reidenbach K.R."/>
            <person name="Rogers Y.H."/>
            <person name="Roth C.W."/>
            <person name="Schneider J.R."/>
            <person name="Schatz M."/>
            <person name="Shumway M."/>
            <person name="Stanke M."/>
            <person name="Stinson E.O."/>
            <person name="Tubio J.M."/>
            <person name="Vanzee J.P."/>
            <person name="Verjovski-Almeida S."/>
            <person name="Werner D."/>
            <person name="White O."/>
            <person name="Wyder S."/>
            <person name="Zeng Q."/>
            <person name="Zhao Q."/>
            <person name="Zhao Y."/>
            <person name="Hill C.A."/>
            <person name="Raikhel A.S."/>
            <person name="Soares M.B."/>
            <person name="Knudson D.L."/>
            <person name="Lee N.H."/>
            <person name="Galagan J."/>
            <person name="Salzberg S.L."/>
            <person name="Paulsen I.T."/>
            <person name="Dimopoulos G."/>
            <person name="Collins F.H."/>
            <person name="Birren B."/>
            <person name="Fraser-Liggett C.M."/>
            <person name="Severson D.W."/>
        </authorList>
    </citation>
    <scope>NUCLEOTIDE SEQUENCE [LARGE SCALE GENOMIC DNA]</scope>
    <source>
        <strain evidence="13">Liverpool</strain>
    </source>
</reference>
<dbReference type="VEuPathDB" id="VectorBase:AAEL028235"/>
<dbReference type="InterPro" id="IPR003607">
    <property type="entry name" value="HD/PDEase_dom"/>
</dbReference>
<dbReference type="PROSITE" id="PS51831">
    <property type="entry name" value="HD"/>
    <property type="match status" value="1"/>
</dbReference>
<dbReference type="EC" id="3.1.7.2" evidence="5"/>
<evidence type="ECO:0000256" key="1">
    <source>
        <dbReference type="ARBA" id="ARBA00001936"/>
    </source>
</evidence>
<evidence type="ECO:0000259" key="12">
    <source>
        <dbReference type="PROSITE" id="PS51831"/>
    </source>
</evidence>
<dbReference type="InterPro" id="IPR052194">
    <property type="entry name" value="MESH1"/>
</dbReference>
<dbReference type="FunFam" id="1.10.3210.10:FF:000012">
    <property type="entry name" value="HD domain containing 3"/>
    <property type="match status" value="1"/>
</dbReference>
<dbReference type="EMBL" id="CH477898">
    <property type="protein sequence ID" value="EAT35244.1"/>
    <property type="molecule type" value="Genomic_DNA"/>
</dbReference>
<comment type="catalytic activity">
    <reaction evidence="11">
        <text>guanosine 3',5'-bis(diphosphate) + H2O = GDP + diphosphate + H(+)</text>
        <dbReference type="Rhea" id="RHEA:14253"/>
        <dbReference type="ChEBI" id="CHEBI:15377"/>
        <dbReference type="ChEBI" id="CHEBI:15378"/>
        <dbReference type="ChEBI" id="CHEBI:33019"/>
        <dbReference type="ChEBI" id="CHEBI:58189"/>
        <dbReference type="ChEBI" id="CHEBI:77828"/>
        <dbReference type="EC" id="3.1.7.2"/>
    </reaction>
</comment>
<dbReference type="PANTHER" id="PTHR46246:SF1">
    <property type="entry name" value="GUANOSINE-3',5'-BIS(DIPHOSPHATE) 3'-PYROPHOSPHOHYDROLASE MESH1"/>
    <property type="match status" value="1"/>
</dbReference>
<gene>
    <name evidence="13" type="ORF">AaeL_AAEL012581</name>
</gene>
<dbReference type="Gene3D" id="1.10.3210.10">
    <property type="entry name" value="Hypothetical protein af1432"/>
    <property type="match status" value="1"/>
</dbReference>
<proteinExistence type="inferred from homology"/>
<feature type="domain" description="HD" evidence="12">
    <location>
        <begin position="94"/>
        <end position="189"/>
    </location>
</feature>
<evidence type="ECO:0000256" key="8">
    <source>
        <dbReference type="ARBA" id="ARBA00040793"/>
    </source>
</evidence>
<comment type="cofactor">
    <cofactor evidence="1">
        <name>Mn(2+)</name>
        <dbReference type="ChEBI" id="CHEBI:29035"/>
    </cofactor>
</comment>
<dbReference type="SMART" id="SM00471">
    <property type="entry name" value="HDc"/>
    <property type="match status" value="1"/>
</dbReference>
<reference evidence="13" key="3">
    <citation type="submission" date="2012-09" db="EMBL/GenBank/DDBJ databases">
        <authorList>
            <consortium name="VectorBase"/>
        </authorList>
    </citation>
    <scope>NUCLEOTIDE SEQUENCE</scope>
    <source>
        <strain evidence="13">Liverpool</strain>
    </source>
</reference>
<evidence type="ECO:0000313" key="14">
    <source>
        <dbReference type="Proteomes" id="UP000682892"/>
    </source>
</evidence>
<evidence type="ECO:0000256" key="3">
    <source>
        <dbReference type="ARBA" id="ARBA00022801"/>
    </source>
</evidence>
<dbReference type="GO" id="GO:0008893">
    <property type="term" value="F:guanosine-3',5'-bis(diphosphate) 3'-diphosphatase activity"/>
    <property type="evidence" value="ECO:0007669"/>
    <property type="project" value="UniProtKB-EC"/>
</dbReference>
<evidence type="ECO:0000256" key="7">
    <source>
        <dbReference type="ARBA" id="ARBA00038354"/>
    </source>
</evidence>
<evidence type="ECO:0000313" key="13">
    <source>
        <dbReference type="EMBL" id="EAT35244.1"/>
    </source>
</evidence>
<evidence type="ECO:0000256" key="10">
    <source>
        <dbReference type="ARBA" id="ARBA00041770"/>
    </source>
</evidence>
<dbReference type="STRING" id="7159.Q16LP6"/>
<evidence type="ECO:0000256" key="5">
    <source>
        <dbReference type="ARBA" id="ARBA00024387"/>
    </source>
</evidence>
<dbReference type="OMA" id="PPWRERK"/>
<protein>
    <recommendedName>
        <fullName evidence="8">Guanosine-3',5'-bis(diphosphate) 3'-pyrophosphohydrolase MESH1</fullName>
        <ecNumber evidence="5">3.1.7.2</ecNumber>
    </recommendedName>
    <alternativeName>
        <fullName evidence="9">Metazoan SpoT homolog 1</fullName>
    </alternativeName>
    <alternativeName>
        <fullName evidence="10">Penta-phosphate guanosine-3'-pyrophosphohydrolase</fullName>
    </alternativeName>
</protein>
<dbReference type="PANTHER" id="PTHR46246">
    <property type="entry name" value="GUANOSINE-3',5'-BIS(DIPHOSPHATE) 3'-PYROPHOSPHOHYDROLASE MESH1"/>
    <property type="match status" value="1"/>
</dbReference>
<dbReference type="eggNOG" id="KOG1157">
    <property type="taxonomic scope" value="Eukaryota"/>
</dbReference>
<keyword evidence="3" id="KW-0378">Hydrolase</keyword>
<evidence type="ECO:0000256" key="11">
    <source>
        <dbReference type="ARBA" id="ARBA00047968"/>
    </source>
</evidence>
<dbReference type="SUPFAM" id="SSF109604">
    <property type="entry name" value="HD-domain/PDEase-like"/>
    <property type="match status" value="1"/>
</dbReference>